<dbReference type="InterPro" id="IPR041583">
    <property type="entry name" value="TetR_C_31"/>
</dbReference>
<sequence>MIVGWRRVIGHLLTVETRPHERAPTTVIRRIGDDDGRGPIHGDERLHGFERAEVIVVGEDELVGLRAHQIREGTPTEIGAVMTVTPEQQADAAATGTIPAEVWAAAEATWRAVTSRPELVRARFELYLHAGRNPGLQAAIRRGRERFIDATAASLPSANPRAGAQMVLALATGMMLHHISAPDPELDRLAPTLLLATSAAALTFPLSPPPGA</sequence>
<dbReference type="SUPFAM" id="SSF48498">
    <property type="entry name" value="Tetracyclin repressor-like, C-terminal domain"/>
    <property type="match status" value="1"/>
</dbReference>
<feature type="domain" description="Tetracyclin repressor-like C-terminal group 31" evidence="1">
    <location>
        <begin position="106"/>
        <end position="190"/>
    </location>
</feature>
<dbReference type="Proteomes" id="UP000712713">
    <property type="component" value="Unassembled WGS sequence"/>
</dbReference>
<protein>
    <recommendedName>
        <fullName evidence="1">Tetracyclin repressor-like C-terminal group 31 domain-containing protein</fullName>
    </recommendedName>
</protein>
<organism evidence="2 3">
    <name type="scientific">Tessaracoccus flavescens</name>
    <dbReference type="NCBI Taxonomy" id="399497"/>
    <lineage>
        <taxon>Bacteria</taxon>
        <taxon>Bacillati</taxon>
        <taxon>Actinomycetota</taxon>
        <taxon>Actinomycetes</taxon>
        <taxon>Propionibacteriales</taxon>
        <taxon>Propionibacteriaceae</taxon>
        <taxon>Tessaracoccus</taxon>
    </lineage>
</organism>
<proteinExistence type="predicted"/>
<accession>A0A921JS65</accession>
<dbReference type="InterPro" id="IPR036271">
    <property type="entry name" value="Tet_transcr_reg_TetR-rel_C_sf"/>
</dbReference>
<evidence type="ECO:0000313" key="2">
    <source>
        <dbReference type="EMBL" id="HJE52253.1"/>
    </source>
</evidence>
<dbReference type="EMBL" id="DYZF01000249">
    <property type="protein sequence ID" value="HJE52253.1"/>
    <property type="molecule type" value="Genomic_DNA"/>
</dbReference>
<dbReference type="Gene3D" id="1.10.357.10">
    <property type="entry name" value="Tetracycline Repressor, domain 2"/>
    <property type="match status" value="1"/>
</dbReference>
<reference evidence="2" key="2">
    <citation type="submission" date="2021-09" db="EMBL/GenBank/DDBJ databases">
        <authorList>
            <person name="Gilroy R."/>
        </authorList>
    </citation>
    <scope>NUCLEOTIDE SEQUENCE</scope>
    <source>
        <strain evidence="2">ChiGjej3B3-7470</strain>
    </source>
</reference>
<dbReference type="Pfam" id="PF17940">
    <property type="entry name" value="TetR_C_31"/>
    <property type="match status" value="1"/>
</dbReference>
<gene>
    <name evidence="2" type="ORF">K8V15_09835</name>
</gene>
<evidence type="ECO:0000259" key="1">
    <source>
        <dbReference type="Pfam" id="PF17940"/>
    </source>
</evidence>
<reference evidence="2" key="1">
    <citation type="journal article" date="2021" name="PeerJ">
        <title>Extensive microbial diversity within the chicken gut microbiome revealed by metagenomics and culture.</title>
        <authorList>
            <person name="Gilroy R."/>
            <person name="Ravi A."/>
            <person name="Getino M."/>
            <person name="Pursley I."/>
            <person name="Horton D.L."/>
            <person name="Alikhan N.F."/>
            <person name="Baker D."/>
            <person name="Gharbi K."/>
            <person name="Hall N."/>
            <person name="Watson M."/>
            <person name="Adriaenssens E.M."/>
            <person name="Foster-Nyarko E."/>
            <person name="Jarju S."/>
            <person name="Secka A."/>
            <person name="Antonio M."/>
            <person name="Oren A."/>
            <person name="Chaudhuri R.R."/>
            <person name="La Ragione R."/>
            <person name="Hildebrand F."/>
            <person name="Pallen M.J."/>
        </authorList>
    </citation>
    <scope>NUCLEOTIDE SEQUENCE</scope>
    <source>
        <strain evidence="2">ChiGjej3B3-7470</strain>
    </source>
</reference>
<dbReference type="AlphaFoldDB" id="A0A921JS65"/>
<name>A0A921JS65_9ACTN</name>
<comment type="caution">
    <text evidence="2">The sequence shown here is derived from an EMBL/GenBank/DDBJ whole genome shotgun (WGS) entry which is preliminary data.</text>
</comment>
<evidence type="ECO:0000313" key="3">
    <source>
        <dbReference type="Proteomes" id="UP000712713"/>
    </source>
</evidence>